<dbReference type="AlphaFoldDB" id="A0A655R723"/>
<organism evidence="1 2">
    <name type="scientific">Vibrio cholerae</name>
    <dbReference type="NCBI Taxonomy" id="666"/>
    <lineage>
        <taxon>Bacteria</taxon>
        <taxon>Pseudomonadati</taxon>
        <taxon>Pseudomonadota</taxon>
        <taxon>Gammaproteobacteria</taxon>
        <taxon>Vibrionales</taxon>
        <taxon>Vibrionaceae</taxon>
        <taxon>Vibrio</taxon>
    </lineage>
</organism>
<gene>
    <name evidence="1" type="ORF">ERS013165_03420</name>
</gene>
<name>A0A655R723_VIBCL</name>
<sequence length="155" mass="17883">MHALRHFQRVRVGLRHNPHAHVDDAITFKGRVFVFRPNKHIRDIFEVDGGTITGTFHHQILKIFSRLITARGTHRHHGRIVANLTSGTFEVLFVECIRNIAGRNAAPRHQFWLDAYIHHFIEAARDIHRTHTGDQAKPIEQHPLDVIGQLSAIHF</sequence>
<evidence type="ECO:0000313" key="1">
    <source>
        <dbReference type="EMBL" id="CSB11092.1"/>
    </source>
</evidence>
<dbReference type="Proteomes" id="UP000044806">
    <property type="component" value="Unassembled WGS sequence"/>
</dbReference>
<proteinExistence type="predicted"/>
<protein>
    <submittedName>
        <fullName evidence="1">Uncharacterized protein</fullName>
    </submittedName>
</protein>
<reference evidence="1 2" key="1">
    <citation type="submission" date="2015-07" db="EMBL/GenBank/DDBJ databases">
        <authorList>
            <consortium name="Pathogen Informatics"/>
        </authorList>
    </citation>
    <scope>NUCLEOTIDE SEQUENCE [LARGE SCALE GENOMIC DNA]</scope>
    <source>
        <strain evidence="1 2">A51</strain>
    </source>
</reference>
<accession>A0A655R723</accession>
<evidence type="ECO:0000313" key="2">
    <source>
        <dbReference type="Proteomes" id="UP000044806"/>
    </source>
</evidence>
<dbReference type="EMBL" id="CWOW01000025">
    <property type="protein sequence ID" value="CSB11092.1"/>
    <property type="molecule type" value="Genomic_DNA"/>
</dbReference>